<keyword evidence="3" id="KW-1185">Reference proteome</keyword>
<dbReference type="AlphaFoldDB" id="A0A1T5KZV6"/>
<dbReference type="STRING" id="123320.SAMN06309945_2783"/>
<dbReference type="InterPro" id="IPR050490">
    <property type="entry name" value="Bact_solute-bd_prot1"/>
</dbReference>
<organism evidence="2 3">
    <name type="scientific">Okibacterium fritillariae</name>
    <dbReference type="NCBI Taxonomy" id="123320"/>
    <lineage>
        <taxon>Bacteria</taxon>
        <taxon>Bacillati</taxon>
        <taxon>Actinomycetota</taxon>
        <taxon>Actinomycetes</taxon>
        <taxon>Micrococcales</taxon>
        <taxon>Microbacteriaceae</taxon>
        <taxon>Okibacterium</taxon>
    </lineage>
</organism>
<dbReference type="PANTHER" id="PTHR43649">
    <property type="entry name" value="ARABINOSE-BINDING PROTEIN-RELATED"/>
    <property type="match status" value="1"/>
</dbReference>
<evidence type="ECO:0000313" key="2">
    <source>
        <dbReference type="EMBL" id="SKC69317.1"/>
    </source>
</evidence>
<dbReference type="EMBL" id="FUZP01000003">
    <property type="protein sequence ID" value="SKC69317.1"/>
    <property type="molecule type" value="Genomic_DNA"/>
</dbReference>
<dbReference type="InterPro" id="IPR006059">
    <property type="entry name" value="SBP"/>
</dbReference>
<dbReference type="RefSeq" id="WP_079728786.1">
    <property type="nucleotide sequence ID" value="NZ_FUZP01000003.1"/>
</dbReference>
<dbReference type="Gene3D" id="3.40.190.10">
    <property type="entry name" value="Periplasmic binding protein-like II"/>
    <property type="match status" value="1"/>
</dbReference>
<reference evidence="2 3" key="1">
    <citation type="submission" date="2017-02" db="EMBL/GenBank/DDBJ databases">
        <authorList>
            <person name="Peterson S.W."/>
        </authorList>
    </citation>
    <scope>NUCLEOTIDE SEQUENCE [LARGE SCALE GENOMIC DNA]</scope>
    <source>
        <strain evidence="2 3">VKM Ac-2059</strain>
    </source>
</reference>
<dbReference type="PANTHER" id="PTHR43649:SF30">
    <property type="entry name" value="ABC TRANSPORTER SUBSTRATE-BINDING PROTEIN"/>
    <property type="match status" value="1"/>
</dbReference>
<dbReference type="PROSITE" id="PS51257">
    <property type="entry name" value="PROKAR_LIPOPROTEIN"/>
    <property type="match status" value="1"/>
</dbReference>
<dbReference type="Proteomes" id="UP000190857">
    <property type="component" value="Unassembled WGS sequence"/>
</dbReference>
<dbReference type="SUPFAM" id="SSF53850">
    <property type="entry name" value="Periplasmic binding protein-like II"/>
    <property type="match status" value="1"/>
</dbReference>
<accession>A0A1T5KZV6</accession>
<dbReference type="CDD" id="cd13585">
    <property type="entry name" value="PBP2_TMBP_like"/>
    <property type="match status" value="1"/>
</dbReference>
<protein>
    <submittedName>
        <fullName evidence="2">Carbohydrate ABC transporter substrate-binding protein, CUT1 family</fullName>
    </submittedName>
</protein>
<gene>
    <name evidence="2" type="ORF">SAMN06309945_2783</name>
</gene>
<feature type="chain" id="PRO_5039277252" evidence="1">
    <location>
        <begin position="23"/>
        <end position="426"/>
    </location>
</feature>
<dbReference type="OrthoDB" id="1650177at2"/>
<keyword evidence="1" id="KW-0732">Signal</keyword>
<sequence>MTTAKKLTTIAAMAASALLITACSGGSPSTAPTTAAAGSVDLRMSVWSSDAKQLELFNSVADEYKQSHPEIGSITFESLPFADYNTTLTTQIAGGNAPDMAWVGDIAKDLIVSDALVPLTEPFKATDGYDFDDILPSVAKSFSQDGQLYAYPFSNSPFALYINKTLLAEAGQTFDPEGLTWDDVSTMGSAVNEKTGKAGFVIRDFDYSSWLTLPSVWTGWGAEAWNAKGDTCQMNTPEMVDAFQFLHDAIYVDKSMPGPGVTADFFAGDSAFTTAQVSRASLLDGSFEYDIYPLPAGPAGEYSVLGQAGMGVLASSKHPQESTDFLAFLTNPTNSAKLAQFFPPPRESLLTGEKLAAVNTKLSAEQLERVVVDELPEAVSPPVHTGPAKIAQTGKTVLDRMWTPDADVDGVLDEMCVALKPLLTAE</sequence>
<name>A0A1T5KZV6_9MICO</name>
<proteinExistence type="predicted"/>
<feature type="signal peptide" evidence="1">
    <location>
        <begin position="1"/>
        <end position="22"/>
    </location>
</feature>
<evidence type="ECO:0000256" key="1">
    <source>
        <dbReference type="SAM" id="SignalP"/>
    </source>
</evidence>
<dbReference type="Pfam" id="PF13416">
    <property type="entry name" value="SBP_bac_8"/>
    <property type="match status" value="1"/>
</dbReference>
<evidence type="ECO:0000313" key="3">
    <source>
        <dbReference type="Proteomes" id="UP000190857"/>
    </source>
</evidence>